<dbReference type="InterPro" id="IPR015424">
    <property type="entry name" value="PyrdxlP-dep_Trfase"/>
</dbReference>
<protein>
    <submittedName>
        <fullName evidence="1">Uncharacterized protein</fullName>
    </submittedName>
</protein>
<comment type="caution">
    <text evidence="1">The sequence shown here is derived from an EMBL/GenBank/DDBJ whole genome shotgun (WGS) entry which is preliminary data.</text>
</comment>
<evidence type="ECO:0000313" key="1">
    <source>
        <dbReference type="EMBL" id="MBS4192323.1"/>
    </source>
</evidence>
<dbReference type="RefSeq" id="WP_213103745.1">
    <property type="nucleotide sequence ID" value="NZ_JAGYPM010000004.1"/>
</dbReference>
<dbReference type="Gene3D" id="3.90.1150.10">
    <property type="entry name" value="Aspartate Aminotransferase, domain 1"/>
    <property type="match status" value="1"/>
</dbReference>
<organism evidence="1 2">
    <name type="scientific">Cytobacillus citreus</name>
    <dbReference type="NCBI Taxonomy" id="2833586"/>
    <lineage>
        <taxon>Bacteria</taxon>
        <taxon>Bacillati</taxon>
        <taxon>Bacillota</taxon>
        <taxon>Bacilli</taxon>
        <taxon>Bacillales</taxon>
        <taxon>Bacillaceae</taxon>
        <taxon>Cytobacillus</taxon>
    </lineage>
</organism>
<evidence type="ECO:0000313" key="2">
    <source>
        <dbReference type="Proteomes" id="UP000681027"/>
    </source>
</evidence>
<proteinExistence type="predicted"/>
<gene>
    <name evidence="1" type="ORF">KHA94_19370</name>
</gene>
<sequence length="56" mass="6304">MIVFSSNNYLGHATDIRFLRNRAFEGISKYGTGTGGSRLITGNFVIHEQLECELRI</sequence>
<dbReference type="Proteomes" id="UP000681027">
    <property type="component" value="Unassembled WGS sequence"/>
</dbReference>
<dbReference type="Gene3D" id="3.40.640.10">
    <property type="entry name" value="Type I PLP-dependent aspartate aminotransferase-like (Major domain)"/>
    <property type="match status" value="1"/>
</dbReference>
<dbReference type="InterPro" id="IPR015422">
    <property type="entry name" value="PyrdxlP-dep_Trfase_small"/>
</dbReference>
<dbReference type="EMBL" id="JAGYPM010000004">
    <property type="protein sequence ID" value="MBS4192323.1"/>
    <property type="molecule type" value="Genomic_DNA"/>
</dbReference>
<reference evidence="1 2" key="1">
    <citation type="submission" date="2021-05" db="EMBL/GenBank/DDBJ databases">
        <title>Novel Bacillus species.</title>
        <authorList>
            <person name="Liu G."/>
        </authorList>
    </citation>
    <scope>NUCLEOTIDE SEQUENCE [LARGE SCALE GENOMIC DNA]</scope>
    <source>
        <strain evidence="1 2">FJAT-49705</strain>
    </source>
</reference>
<dbReference type="InterPro" id="IPR015421">
    <property type="entry name" value="PyrdxlP-dep_Trfase_major"/>
</dbReference>
<name>A0ABS5NY80_9BACI</name>
<keyword evidence="2" id="KW-1185">Reference proteome</keyword>
<accession>A0ABS5NY80</accession>
<dbReference type="SUPFAM" id="SSF53383">
    <property type="entry name" value="PLP-dependent transferases"/>
    <property type="match status" value="1"/>
</dbReference>